<accession>A0AAU9EBD6</accession>
<evidence type="ECO:0000313" key="2">
    <source>
        <dbReference type="Proteomes" id="UP001366166"/>
    </source>
</evidence>
<reference evidence="2" key="1">
    <citation type="journal article" date="2023" name="Arch. Microbiol.">
        <title>Desulfoferula mesophilus gen. nov. sp. nov., a mesophilic sulfate-reducing bacterium isolated from a brackish lake sediment.</title>
        <authorList>
            <person name="Watanabe T."/>
            <person name="Yabe T."/>
            <person name="Tsuji J.M."/>
            <person name="Fukui M."/>
        </authorList>
    </citation>
    <scope>NUCLEOTIDE SEQUENCE [LARGE SCALE GENOMIC DNA]</scope>
    <source>
        <strain evidence="2">12FAK</strain>
    </source>
</reference>
<dbReference type="EMBL" id="AP028679">
    <property type="protein sequence ID" value="BEQ14408.1"/>
    <property type="molecule type" value="Genomic_DNA"/>
</dbReference>
<dbReference type="Proteomes" id="UP001366166">
    <property type="component" value="Chromosome"/>
</dbReference>
<protein>
    <submittedName>
        <fullName evidence="1">Uncharacterized protein</fullName>
    </submittedName>
</protein>
<sequence length="117" mass="12918">MARASKWNEVDRKKLIKMVSDGVSEQEIREKLAYKKKAMTSVEFAQQLKMGMVESGKIKQEATGGKAKAKPTTYEVTAKGRLTVSDFAEKSGAKPGANFTLEKPRGKSRAWRLVPVG</sequence>
<keyword evidence="2" id="KW-1185">Reference proteome</keyword>
<dbReference type="AlphaFoldDB" id="A0AAU9EBD6"/>
<organism evidence="1 2">
    <name type="scientific">Desulfoferula mesophila</name>
    <dbReference type="NCBI Taxonomy" id="3058419"/>
    <lineage>
        <taxon>Bacteria</taxon>
        <taxon>Pseudomonadati</taxon>
        <taxon>Thermodesulfobacteriota</taxon>
        <taxon>Desulfarculia</taxon>
        <taxon>Desulfarculales</taxon>
        <taxon>Desulfarculaceae</taxon>
        <taxon>Desulfoferula</taxon>
    </lineage>
</organism>
<proteinExistence type="predicted"/>
<dbReference type="RefSeq" id="WP_338606120.1">
    <property type="nucleotide sequence ID" value="NZ_AP028679.1"/>
</dbReference>
<name>A0AAU9EBD6_9BACT</name>
<gene>
    <name evidence="1" type="ORF">FAK_14740</name>
</gene>
<evidence type="ECO:0000313" key="1">
    <source>
        <dbReference type="EMBL" id="BEQ14408.1"/>
    </source>
</evidence>
<dbReference type="KEGG" id="dmp:FAK_14740"/>